<dbReference type="AlphaFoldDB" id="X0SPU4"/>
<accession>X0SPU4</accession>
<dbReference type="EMBL" id="BARS01002228">
    <property type="protein sequence ID" value="GAF83113.1"/>
    <property type="molecule type" value="Genomic_DNA"/>
</dbReference>
<proteinExistence type="predicted"/>
<gene>
    <name evidence="1" type="ORF">S01H1_04201</name>
</gene>
<evidence type="ECO:0000313" key="1">
    <source>
        <dbReference type="EMBL" id="GAF83113.1"/>
    </source>
</evidence>
<protein>
    <submittedName>
        <fullName evidence="1">Uncharacterized protein</fullName>
    </submittedName>
</protein>
<comment type="caution">
    <text evidence="1">The sequence shown here is derived from an EMBL/GenBank/DDBJ whole genome shotgun (WGS) entry which is preliminary data.</text>
</comment>
<sequence length="274" mass="32237">YHGFILCGVDRCSVLINDLVDKKNETKCSIGDRIHFTELTSRSTGSPSTKTAVKWVKLFRDICYINMWFYLLGINLTNINFDAFGPKSDGRDRHFRIYNKFFEIGLFSACRWFFNSDTIDVEITNIFAEKRNLEKHNPFTFHTPYRINQRESNIAVKTKHIIQISSTPSKERNYSDYVHILNLADVLVGSFSEVLDYTSTQNGCIEVAEKLYSICDRLSKKPFNKRSRYYKKYAISFFPKYKLKLSEILESKTNQLNNQFYNERQLCLRQPRLL</sequence>
<name>X0SPU4_9ZZZZ</name>
<organism evidence="1">
    <name type="scientific">marine sediment metagenome</name>
    <dbReference type="NCBI Taxonomy" id="412755"/>
    <lineage>
        <taxon>unclassified sequences</taxon>
        <taxon>metagenomes</taxon>
        <taxon>ecological metagenomes</taxon>
    </lineage>
</organism>
<reference evidence="1" key="1">
    <citation type="journal article" date="2014" name="Front. Microbiol.">
        <title>High frequency of phylogenetically diverse reductive dehalogenase-homologous genes in deep subseafloor sedimentary metagenomes.</title>
        <authorList>
            <person name="Kawai M."/>
            <person name="Futagami T."/>
            <person name="Toyoda A."/>
            <person name="Takaki Y."/>
            <person name="Nishi S."/>
            <person name="Hori S."/>
            <person name="Arai W."/>
            <person name="Tsubouchi T."/>
            <person name="Morono Y."/>
            <person name="Uchiyama I."/>
            <person name="Ito T."/>
            <person name="Fujiyama A."/>
            <person name="Inagaki F."/>
            <person name="Takami H."/>
        </authorList>
    </citation>
    <scope>NUCLEOTIDE SEQUENCE</scope>
    <source>
        <strain evidence="1">Expedition CK06-06</strain>
    </source>
</reference>
<feature type="non-terminal residue" evidence="1">
    <location>
        <position position="1"/>
    </location>
</feature>